<proteinExistence type="predicted"/>
<evidence type="ECO:0000313" key="2">
    <source>
        <dbReference type="WBParaSite" id="PTRK_0000280400.1"/>
    </source>
</evidence>
<keyword evidence="1" id="KW-1185">Reference proteome</keyword>
<accession>A0A0N4Z6J8</accession>
<sequence length="160" mass="18363">MNDINNDILSLTENTTSIFETDSESYSTNDTYVSETTASLYSSNDSYSLDKNDSSYSNCETAKPFTESDFKLMETLQTSCKIRVCIYDDSEYFFSSQKNKPSIEEPQSSYCFGNFMNISENKNINSQYHLKDLVDYKLMKETPKIAMNFGAVESQYAYDK</sequence>
<dbReference type="AlphaFoldDB" id="A0A0N4Z6J8"/>
<reference evidence="2" key="1">
    <citation type="submission" date="2017-02" db="UniProtKB">
        <authorList>
            <consortium name="WormBaseParasite"/>
        </authorList>
    </citation>
    <scope>IDENTIFICATION</scope>
</reference>
<dbReference type="Proteomes" id="UP000038045">
    <property type="component" value="Unplaced"/>
</dbReference>
<protein>
    <submittedName>
        <fullName evidence="2">Uncharacterized protein</fullName>
    </submittedName>
</protein>
<organism evidence="1 2">
    <name type="scientific">Parastrongyloides trichosuri</name>
    <name type="common">Possum-specific nematode worm</name>
    <dbReference type="NCBI Taxonomy" id="131310"/>
    <lineage>
        <taxon>Eukaryota</taxon>
        <taxon>Metazoa</taxon>
        <taxon>Ecdysozoa</taxon>
        <taxon>Nematoda</taxon>
        <taxon>Chromadorea</taxon>
        <taxon>Rhabditida</taxon>
        <taxon>Tylenchina</taxon>
        <taxon>Panagrolaimomorpha</taxon>
        <taxon>Strongyloidoidea</taxon>
        <taxon>Strongyloididae</taxon>
        <taxon>Parastrongyloides</taxon>
    </lineage>
</organism>
<dbReference type="WBParaSite" id="PTRK_0000280400.1">
    <property type="protein sequence ID" value="PTRK_0000280400.1"/>
    <property type="gene ID" value="PTRK_0000280400"/>
</dbReference>
<evidence type="ECO:0000313" key="1">
    <source>
        <dbReference type="Proteomes" id="UP000038045"/>
    </source>
</evidence>
<name>A0A0N4Z6J8_PARTI</name>